<comment type="caution">
    <text evidence="5">The sequence shown here is derived from an EMBL/GenBank/DDBJ whole genome shotgun (WGS) entry which is preliminary data.</text>
</comment>
<dbReference type="GO" id="GO:0010468">
    <property type="term" value="P:regulation of gene expression"/>
    <property type="evidence" value="ECO:0007669"/>
    <property type="project" value="UniProtKB-ARBA"/>
</dbReference>
<feature type="non-terminal residue" evidence="5">
    <location>
        <position position="318"/>
    </location>
</feature>
<dbReference type="Pfam" id="PF00013">
    <property type="entry name" value="KH_1"/>
    <property type="match status" value="1"/>
</dbReference>
<dbReference type="InterPro" id="IPR004087">
    <property type="entry name" value="KH_dom"/>
</dbReference>
<organism evidence="5 6">
    <name type="scientific">Acromyrmex insinuator</name>
    <dbReference type="NCBI Taxonomy" id="230686"/>
    <lineage>
        <taxon>Eukaryota</taxon>
        <taxon>Metazoa</taxon>
        <taxon>Ecdysozoa</taxon>
        <taxon>Arthropoda</taxon>
        <taxon>Hexapoda</taxon>
        <taxon>Insecta</taxon>
        <taxon>Pterygota</taxon>
        <taxon>Neoptera</taxon>
        <taxon>Endopterygota</taxon>
        <taxon>Hymenoptera</taxon>
        <taxon>Apocrita</taxon>
        <taxon>Aculeata</taxon>
        <taxon>Formicoidea</taxon>
        <taxon>Formicidae</taxon>
        <taxon>Myrmicinae</taxon>
        <taxon>Acromyrmex</taxon>
    </lineage>
</organism>
<evidence type="ECO:0000256" key="2">
    <source>
        <dbReference type="PROSITE-ProRule" id="PRU00117"/>
    </source>
</evidence>
<evidence type="ECO:0000313" key="5">
    <source>
        <dbReference type="EMBL" id="KAG5313184.1"/>
    </source>
</evidence>
<name>A0A836EW86_9HYME</name>
<feature type="non-terminal residue" evidence="5">
    <location>
        <position position="1"/>
    </location>
</feature>
<dbReference type="AlphaFoldDB" id="A0A836EW86"/>
<reference evidence="5" key="1">
    <citation type="submission" date="2020-02" db="EMBL/GenBank/DDBJ databases">
        <title>Relaxed selection underlies rapid genomic changes in the transitions from sociality to social parasitism in ants.</title>
        <authorList>
            <person name="Bi X."/>
        </authorList>
    </citation>
    <scope>NUCLEOTIDE SEQUENCE</scope>
    <source>
        <strain evidence="5">BGI-DK2013a</strain>
        <tissue evidence="5">Whole body</tissue>
    </source>
</reference>
<dbReference type="EMBL" id="JAANHZ010000255">
    <property type="protein sequence ID" value="KAG5313184.1"/>
    <property type="molecule type" value="Genomic_DNA"/>
</dbReference>
<dbReference type="SMART" id="SM00322">
    <property type="entry name" value="KH"/>
    <property type="match status" value="1"/>
</dbReference>
<keyword evidence="1" id="KW-0677">Repeat</keyword>
<dbReference type="Gene3D" id="3.30.1370.10">
    <property type="entry name" value="K Homology domain, type 1"/>
    <property type="match status" value="1"/>
</dbReference>
<sequence>RLLSGLDISRLSTRLSMLSAIFRFCITRIKAISARISYMHHCLSVHHPSYLQSNAQNYIILPATKTGARIKIYSNTCPRSTDRLISICGKPTTCIECIRELIATIKTSPLKGVNNPYDPHNFDDFYADDYGGYGNADGGQGKIGGFGGPGRGGGGGGGGMSGGPDRGYGGNSRVGGGGGGGGYDGGRGGGGYGGSGNRGGPPPYGGGNYNGDGWGMQGGAPNGLGGSGNTGMGGPMGGNNQGNQGNMSGNKTSTQVTIPKDLAGAIIGKGGARIRKIRSDSGAGITIDEPLPGSNDRIITITGIPSQIQMAQYLLQQR</sequence>
<dbReference type="PANTHER" id="PTHR10288">
    <property type="entry name" value="KH DOMAIN CONTAINING RNA BINDING PROTEIN"/>
    <property type="match status" value="1"/>
</dbReference>
<accession>A0A836EW86</accession>
<dbReference type="SUPFAM" id="SSF54791">
    <property type="entry name" value="Eukaryotic type KH-domain (KH-domain type I)"/>
    <property type="match status" value="2"/>
</dbReference>
<dbReference type="InterPro" id="IPR036612">
    <property type="entry name" value="KH_dom_type_1_sf"/>
</dbReference>
<gene>
    <name evidence="5" type="primary">Hnrnpk_1</name>
    <name evidence="5" type="ORF">G6Z75_0001630</name>
</gene>
<feature type="domain" description="K Homology" evidence="4">
    <location>
        <begin position="250"/>
        <end position="318"/>
    </location>
</feature>
<dbReference type="CDD" id="cd22434">
    <property type="entry name" value="KH-I_HNRNPK_rpt3"/>
    <property type="match status" value="1"/>
</dbReference>
<evidence type="ECO:0000256" key="3">
    <source>
        <dbReference type="SAM" id="MobiDB-lite"/>
    </source>
</evidence>
<evidence type="ECO:0000256" key="1">
    <source>
        <dbReference type="ARBA" id="ARBA00022737"/>
    </source>
</evidence>
<dbReference type="PROSITE" id="PS50084">
    <property type="entry name" value="KH_TYPE_1"/>
    <property type="match status" value="1"/>
</dbReference>
<evidence type="ECO:0000313" key="6">
    <source>
        <dbReference type="Proteomes" id="UP000667349"/>
    </source>
</evidence>
<feature type="region of interest" description="Disordered" evidence="3">
    <location>
        <begin position="148"/>
        <end position="182"/>
    </location>
</feature>
<dbReference type="InterPro" id="IPR004088">
    <property type="entry name" value="KH_dom_type_1"/>
</dbReference>
<dbReference type="GO" id="GO:0003723">
    <property type="term" value="F:RNA binding"/>
    <property type="evidence" value="ECO:0007669"/>
    <property type="project" value="UniProtKB-UniRule"/>
</dbReference>
<keyword evidence="2" id="KW-0694">RNA-binding</keyword>
<evidence type="ECO:0000259" key="4">
    <source>
        <dbReference type="SMART" id="SM00322"/>
    </source>
</evidence>
<keyword evidence="6" id="KW-1185">Reference proteome</keyword>
<proteinExistence type="predicted"/>
<dbReference type="Proteomes" id="UP000667349">
    <property type="component" value="Unassembled WGS sequence"/>
</dbReference>
<protein>
    <submittedName>
        <fullName evidence="5">HNRPK protein</fullName>
    </submittedName>
</protein>